<dbReference type="Pfam" id="PF07715">
    <property type="entry name" value="Plug"/>
    <property type="match status" value="1"/>
</dbReference>
<sequence>ATIYIEELKTGSATDIDGRFSLVLKPGKYSAVFNCMGMKEIGYFLEVHSDGQLNISMEKTMIPINEVVIKADRFHNVRGMQMGYESLNMKSIKEIPLVLGEKDLLKVAQMLPGIQTVGEGSSGFNVRGSPADQNMFYINKIPVYNTSHLFGFFSSFSPDIVKDFSLYKSNIPVEYGGRLASFFDISTRQGNKNMFTGRGGVSPVTGHIAIEGPLKKEYSSFVISARSTYSDWLLSKLEDPGLRNSKASFHDISANININPNNNELQTGKDLTVTNAGSLQYFSEIQRNAIRCNTDKKIYAKRERATISISLPERNVPSPDGYCLTVVKTGTLDTNMYGIRFPADKNAGHPEFVNYFPETKELSLSGRIVTDNRKTPVTYARIHLALLGNNPGYFGTLIDKAGR</sequence>
<feature type="domain" description="TonB-dependent receptor plug" evidence="1">
    <location>
        <begin position="101"/>
        <end position="178"/>
    </location>
</feature>
<organism evidence="2">
    <name type="scientific">marine sediment metagenome</name>
    <dbReference type="NCBI Taxonomy" id="412755"/>
    <lineage>
        <taxon>unclassified sequences</taxon>
        <taxon>metagenomes</taxon>
        <taxon>ecological metagenomes</taxon>
    </lineage>
</organism>
<dbReference type="EMBL" id="BARS01007046">
    <property type="protein sequence ID" value="GAF77500.1"/>
    <property type="molecule type" value="Genomic_DNA"/>
</dbReference>
<feature type="non-terminal residue" evidence="2">
    <location>
        <position position="1"/>
    </location>
</feature>
<accession>X0TN34</accession>
<dbReference type="SUPFAM" id="SSF49464">
    <property type="entry name" value="Carboxypeptidase regulatory domain-like"/>
    <property type="match status" value="1"/>
</dbReference>
<comment type="caution">
    <text evidence="2">The sequence shown here is derived from an EMBL/GenBank/DDBJ whole genome shotgun (WGS) entry which is preliminary data.</text>
</comment>
<dbReference type="Gene3D" id="2.170.130.10">
    <property type="entry name" value="TonB-dependent receptor, plug domain"/>
    <property type="match status" value="1"/>
</dbReference>
<dbReference type="InterPro" id="IPR008969">
    <property type="entry name" value="CarboxyPept-like_regulatory"/>
</dbReference>
<dbReference type="Pfam" id="PF13715">
    <property type="entry name" value="CarbopepD_reg_2"/>
    <property type="match status" value="1"/>
</dbReference>
<feature type="non-terminal residue" evidence="2">
    <location>
        <position position="403"/>
    </location>
</feature>
<evidence type="ECO:0000259" key="1">
    <source>
        <dbReference type="Pfam" id="PF07715"/>
    </source>
</evidence>
<protein>
    <recommendedName>
        <fullName evidence="1">TonB-dependent receptor plug domain-containing protein</fullName>
    </recommendedName>
</protein>
<proteinExistence type="predicted"/>
<dbReference type="InterPro" id="IPR037066">
    <property type="entry name" value="Plug_dom_sf"/>
</dbReference>
<evidence type="ECO:0000313" key="2">
    <source>
        <dbReference type="EMBL" id="GAF77500.1"/>
    </source>
</evidence>
<dbReference type="InterPro" id="IPR012910">
    <property type="entry name" value="Plug_dom"/>
</dbReference>
<name>X0TN34_9ZZZZ</name>
<dbReference type="AlphaFoldDB" id="X0TN34"/>
<gene>
    <name evidence="2" type="ORF">S01H1_13641</name>
</gene>
<reference evidence="2" key="1">
    <citation type="journal article" date="2014" name="Front. Microbiol.">
        <title>High frequency of phylogenetically diverse reductive dehalogenase-homologous genes in deep subseafloor sedimentary metagenomes.</title>
        <authorList>
            <person name="Kawai M."/>
            <person name="Futagami T."/>
            <person name="Toyoda A."/>
            <person name="Takaki Y."/>
            <person name="Nishi S."/>
            <person name="Hori S."/>
            <person name="Arai W."/>
            <person name="Tsubouchi T."/>
            <person name="Morono Y."/>
            <person name="Uchiyama I."/>
            <person name="Ito T."/>
            <person name="Fujiyama A."/>
            <person name="Inagaki F."/>
            <person name="Takami H."/>
        </authorList>
    </citation>
    <scope>NUCLEOTIDE SEQUENCE</scope>
    <source>
        <strain evidence="2">Expedition CK06-06</strain>
    </source>
</reference>
<dbReference type="SUPFAM" id="SSF56935">
    <property type="entry name" value="Porins"/>
    <property type="match status" value="1"/>
</dbReference>